<protein>
    <submittedName>
        <fullName evidence="3">Glycosyltransferase</fullName>
    </submittedName>
</protein>
<dbReference type="PANTHER" id="PTHR45947">
    <property type="entry name" value="SULFOQUINOVOSYL TRANSFERASE SQD2"/>
    <property type="match status" value="1"/>
</dbReference>
<comment type="caution">
    <text evidence="3">The sequence shown here is derived from an EMBL/GenBank/DDBJ whole genome shotgun (WGS) entry which is preliminary data.</text>
</comment>
<dbReference type="Pfam" id="PF00534">
    <property type="entry name" value="Glycos_transf_1"/>
    <property type="match status" value="1"/>
</dbReference>
<dbReference type="Pfam" id="PF13439">
    <property type="entry name" value="Glyco_transf_4"/>
    <property type="match status" value="1"/>
</dbReference>
<dbReference type="GO" id="GO:0016757">
    <property type="term" value="F:glycosyltransferase activity"/>
    <property type="evidence" value="ECO:0007669"/>
    <property type="project" value="InterPro"/>
</dbReference>
<evidence type="ECO:0000259" key="1">
    <source>
        <dbReference type="Pfam" id="PF00534"/>
    </source>
</evidence>
<dbReference type="RefSeq" id="WP_161662714.1">
    <property type="nucleotide sequence ID" value="NZ_CBCSLE010000005.1"/>
</dbReference>
<dbReference type="InterPro" id="IPR001296">
    <property type="entry name" value="Glyco_trans_1"/>
</dbReference>
<name>A0A7X5BNV7_9BACT</name>
<reference evidence="3 4" key="1">
    <citation type="submission" date="2020-01" db="EMBL/GenBank/DDBJ databases">
        <title>The draft genome sequence of Corallococcus exiguus DSM 14696.</title>
        <authorList>
            <person name="Zhang X."/>
            <person name="Zhu H."/>
        </authorList>
    </citation>
    <scope>NUCLEOTIDE SEQUENCE [LARGE SCALE GENOMIC DNA]</scope>
    <source>
        <strain evidence="3 4">DSM 14696</strain>
    </source>
</reference>
<accession>A0A7X5BNV7</accession>
<feature type="domain" description="Glycosyl transferase family 1" evidence="1">
    <location>
        <begin position="208"/>
        <end position="365"/>
    </location>
</feature>
<dbReference type="InterPro" id="IPR028098">
    <property type="entry name" value="Glyco_trans_4-like_N"/>
</dbReference>
<keyword evidence="4" id="KW-1185">Reference proteome</keyword>
<keyword evidence="3" id="KW-0808">Transferase</keyword>
<organism evidence="3 4">
    <name type="scientific">Corallococcus exiguus</name>
    <dbReference type="NCBI Taxonomy" id="83462"/>
    <lineage>
        <taxon>Bacteria</taxon>
        <taxon>Pseudomonadati</taxon>
        <taxon>Myxococcota</taxon>
        <taxon>Myxococcia</taxon>
        <taxon>Myxococcales</taxon>
        <taxon>Cystobacterineae</taxon>
        <taxon>Myxococcaceae</taxon>
        <taxon>Corallococcus</taxon>
    </lineage>
</organism>
<feature type="domain" description="Glycosyltransferase subfamily 4-like N-terminal" evidence="2">
    <location>
        <begin position="17"/>
        <end position="195"/>
    </location>
</feature>
<dbReference type="PANTHER" id="PTHR45947:SF13">
    <property type="entry name" value="TRANSFERASE"/>
    <property type="match status" value="1"/>
</dbReference>
<dbReference type="Gene3D" id="3.40.50.2000">
    <property type="entry name" value="Glycogen Phosphorylase B"/>
    <property type="match status" value="3"/>
</dbReference>
<evidence type="ECO:0000313" key="3">
    <source>
        <dbReference type="EMBL" id="NBC39751.1"/>
    </source>
</evidence>
<proteinExistence type="predicted"/>
<dbReference type="CDD" id="cd03801">
    <property type="entry name" value="GT4_PimA-like"/>
    <property type="match status" value="1"/>
</dbReference>
<evidence type="ECO:0000313" key="4">
    <source>
        <dbReference type="Proteomes" id="UP000537825"/>
    </source>
</evidence>
<dbReference type="InterPro" id="IPR050194">
    <property type="entry name" value="Glycosyltransferase_grp1"/>
</dbReference>
<dbReference type="Proteomes" id="UP000537825">
    <property type="component" value="Unassembled WGS sequence"/>
</dbReference>
<sequence>MGRGLRVAWLNDAATPVGGAERYVRETARELRGRGVTSLLFYDVNVSPDPHPVMREPFEGIFPIVDLARQLRELAPDVVYVHQLASLNAQRALLDSPAPVVRFFHDHRLFCLREHKYTTLGKEPCTKPVGAACYPCLGFVGRSGDWPGLKWASLGRLREEQALARSHHAFVVGSRYMADHVAAHGFPRERTHVIPLYAQAPLQSQVQVEREEDLLLFVGQLTTGKGLDVLFHALTRTTQPCRLAVVGRGRQEEELRAKVDVLGLSKRVAFLGPMAPEALSEQYRRAACVVFPSRAPETSGLVGIEALAHGTPVIASQVGGVGEWLTEGETGLGVPPNDPEALAEAIDRLMAAPGLRRTMEAHARRTYEERFVPERHVTRLLALLESVAGAGGRAA</sequence>
<dbReference type="AlphaFoldDB" id="A0A7X5BNV7"/>
<gene>
    <name evidence="3" type="ORF">GTZ93_07875</name>
</gene>
<dbReference type="SUPFAM" id="SSF53756">
    <property type="entry name" value="UDP-Glycosyltransferase/glycogen phosphorylase"/>
    <property type="match status" value="1"/>
</dbReference>
<evidence type="ECO:0000259" key="2">
    <source>
        <dbReference type="Pfam" id="PF13439"/>
    </source>
</evidence>
<dbReference type="EMBL" id="JAAAPK010000002">
    <property type="protein sequence ID" value="NBC39751.1"/>
    <property type="molecule type" value="Genomic_DNA"/>
</dbReference>